<comment type="caution">
    <text evidence="1">The sequence shown here is derived from an EMBL/GenBank/DDBJ whole genome shotgun (WGS) entry which is preliminary data.</text>
</comment>
<sequence>MDTLACAESNKRIRLRKPTKNNSKQSFIKKVKVIENEHNGLNVFQQLLFKMKSSRSILKIFLVMSSRIIVKHQIIII</sequence>
<keyword evidence="2" id="KW-1185">Reference proteome</keyword>
<dbReference type="EMBL" id="REGN01002363">
    <property type="protein sequence ID" value="RNA28574.1"/>
    <property type="molecule type" value="Genomic_DNA"/>
</dbReference>
<dbReference type="AlphaFoldDB" id="A0A3M7RYC1"/>
<name>A0A3M7RYC1_BRAPC</name>
<dbReference type="Proteomes" id="UP000276133">
    <property type="component" value="Unassembled WGS sequence"/>
</dbReference>
<accession>A0A3M7RYC1</accession>
<evidence type="ECO:0000313" key="1">
    <source>
        <dbReference type="EMBL" id="RNA28574.1"/>
    </source>
</evidence>
<reference evidence="1 2" key="1">
    <citation type="journal article" date="2018" name="Sci. Rep.">
        <title>Genomic signatures of local adaptation to the degree of environmental predictability in rotifers.</title>
        <authorList>
            <person name="Franch-Gras L."/>
            <person name="Hahn C."/>
            <person name="Garcia-Roger E.M."/>
            <person name="Carmona M.J."/>
            <person name="Serra M."/>
            <person name="Gomez A."/>
        </authorList>
    </citation>
    <scope>NUCLEOTIDE SEQUENCE [LARGE SCALE GENOMIC DNA]</scope>
    <source>
        <strain evidence="1">HYR1</strain>
    </source>
</reference>
<protein>
    <submittedName>
        <fullName evidence="1">Uncharacterized protein</fullName>
    </submittedName>
</protein>
<evidence type="ECO:0000313" key="2">
    <source>
        <dbReference type="Proteomes" id="UP000276133"/>
    </source>
</evidence>
<gene>
    <name evidence="1" type="ORF">BpHYR1_038313</name>
</gene>
<organism evidence="1 2">
    <name type="scientific">Brachionus plicatilis</name>
    <name type="common">Marine rotifer</name>
    <name type="synonym">Brachionus muelleri</name>
    <dbReference type="NCBI Taxonomy" id="10195"/>
    <lineage>
        <taxon>Eukaryota</taxon>
        <taxon>Metazoa</taxon>
        <taxon>Spiralia</taxon>
        <taxon>Gnathifera</taxon>
        <taxon>Rotifera</taxon>
        <taxon>Eurotatoria</taxon>
        <taxon>Monogononta</taxon>
        <taxon>Pseudotrocha</taxon>
        <taxon>Ploima</taxon>
        <taxon>Brachionidae</taxon>
        <taxon>Brachionus</taxon>
    </lineage>
</organism>
<proteinExistence type="predicted"/>